<evidence type="ECO:0000256" key="1">
    <source>
        <dbReference type="ARBA" id="ARBA00001947"/>
    </source>
</evidence>
<dbReference type="InterPro" id="IPR051335">
    <property type="entry name" value="Alanyl-tRNA_Editing_Enzymes"/>
</dbReference>
<dbReference type="PANTHER" id="PTHR43462:SF2">
    <property type="entry name" value="THREONYL AND ALANYL TRNA SYNTHETASE SECOND ADDITIONAL DOMAIN-CONTAINING PROTEIN"/>
    <property type="match status" value="1"/>
</dbReference>
<dbReference type="SUPFAM" id="SSF50447">
    <property type="entry name" value="Translation proteins"/>
    <property type="match status" value="1"/>
</dbReference>
<dbReference type="Pfam" id="PF07973">
    <property type="entry name" value="tRNA_SAD"/>
    <property type="match status" value="1"/>
</dbReference>
<evidence type="ECO:0000259" key="6">
    <source>
        <dbReference type="PROSITE" id="PS50860"/>
    </source>
</evidence>
<evidence type="ECO:0000256" key="4">
    <source>
        <dbReference type="ARBA" id="ARBA00008429"/>
    </source>
</evidence>
<dbReference type="GO" id="GO:0009507">
    <property type="term" value="C:chloroplast"/>
    <property type="evidence" value="ECO:0007669"/>
    <property type="project" value="UniProtKB-SubCell"/>
</dbReference>
<sequence>MTPKEEISNDNGEGPVNGEELPPTEMLYMTYEGNWLTECEASVLQVEKQEETVSVTLDRTVMHAQGGGQPTDKGVFKVGDETVFQVEKVTIDRSTGIATHAGKLTVPDRCVEVGEKVQVDVDKETRQILSECHSAGHVVDSAMANCGKFLKPSKAYHFLEGPYVEYEGSLEADEKTSLLGKLQDAFYELVEEDCPTKIEIMSVKEADALCNRQAQNFDMDIFKDPRTGQIRVVTIAGFPCPCGGTHIRSTADLRDRHWGITKIQSKKGVIRVKYGQNAKK</sequence>
<dbReference type="GO" id="GO:0005524">
    <property type="term" value="F:ATP binding"/>
    <property type="evidence" value="ECO:0007669"/>
    <property type="project" value="InterPro"/>
</dbReference>
<evidence type="ECO:0000256" key="2">
    <source>
        <dbReference type="ARBA" id="ARBA00004229"/>
    </source>
</evidence>
<reference evidence="7" key="1">
    <citation type="submission" date="2021-01" db="EMBL/GenBank/DDBJ databases">
        <authorList>
            <person name="Corre E."/>
            <person name="Pelletier E."/>
            <person name="Niang G."/>
            <person name="Scheremetjew M."/>
            <person name="Finn R."/>
            <person name="Kale V."/>
            <person name="Holt S."/>
            <person name="Cochrane G."/>
            <person name="Meng A."/>
            <person name="Brown T."/>
            <person name="Cohen L."/>
        </authorList>
    </citation>
    <scope>NUCLEOTIDE SEQUENCE</scope>
    <source>
        <strain evidence="7">CCMP127</strain>
    </source>
</reference>
<dbReference type="InterPro" id="IPR012947">
    <property type="entry name" value="tRNA_SAD"/>
</dbReference>
<dbReference type="EMBL" id="HBIM01017603">
    <property type="protein sequence ID" value="CAE0416492.1"/>
    <property type="molecule type" value="Transcribed_RNA"/>
</dbReference>
<comment type="similarity">
    <text evidence="4">Belongs to the class-II aminoacyl-tRNA synthetase family. Alax-L subfamily.</text>
</comment>
<dbReference type="SMART" id="SM00863">
    <property type="entry name" value="tRNA_SAD"/>
    <property type="match status" value="1"/>
</dbReference>
<name>A0A7S3LBH1_9STRA</name>
<protein>
    <recommendedName>
        <fullName evidence="6">Alanyl-transfer RNA synthetases family profile domain-containing protein</fullName>
    </recommendedName>
</protein>
<evidence type="ECO:0000256" key="5">
    <source>
        <dbReference type="SAM" id="MobiDB-lite"/>
    </source>
</evidence>
<comment type="subcellular location">
    <subcellularLocation>
        <location evidence="3">Cytoplasm</location>
    </subcellularLocation>
    <subcellularLocation>
        <location evidence="2">Plastid</location>
        <location evidence="2">Chloroplast</location>
    </subcellularLocation>
</comment>
<proteinExistence type="inferred from homology"/>
<comment type="cofactor">
    <cofactor evidence="1">
        <name>Zn(2+)</name>
        <dbReference type="ChEBI" id="CHEBI:29105"/>
    </cofactor>
</comment>
<gene>
    <name evidence="7" type="ORF">ACOF00016_LOCUS13550</name>
</gene>
<dbReference type="GO" id="GO:0004813">
    <property type="term" value="F:alanine-tRNA ligase activity"/>
    <property type="evidence" value="ECO:0007669"/>
    <property type="project" value="InterPro"/>
</dbReference>
<accession>A0A7S3LBH1</accession>
<dbReference type="SUPFAM" id="SSF55186">
    <property type="entry name" value="ThrRS/AlaRS common domain"/>
    <property type="match status" value="1"/>
</dbReference>
<dbReference type="InterPro" id="IPR018164">
    <property type="entry name" value="Ala-tRNA-synth_IIc_N"/>
</dbReference>
<dbReference type="AlphaFoldDB" id="A0A7S3LBH1"/>
<dbReference type="PANTHER" id="PTHR43462">
    <property type="entry name" value="ALANYL-TRNA EDITING PROTEIN"/>
    <property type="match status" value="1"/>
</dbReference>
<dbReference type="Gene3D" id="3.30.980.10">
    <property type="entry name" value="Threonyl-trna Synthetase, Chain A, domain 2"/>
    <property type="match status" value="1"/>
</dbReference>
<dbReference type="InterPro" id="IPR018165">
    <property type="entry name" value="Ala-tRNA-synth_IIc_core"/>
</dbReference>
<dbReference type="InterPro" id="IPR009000">
    <property type="entry name" value="Transl_B-barrel_sf"/>
</dbReference>
<evidence type="ECO:0000256" key="3">
    <source>
        <dbReference type="ARBA" id="ARBA00004496"/>
    </source>
</evidence>
<dbReference type="GO" id="GO:0003676">
    <property type="term" value="F:nucleic acid binding"/>
    <property type="evidence" value="ECO:0007669"/>
    <property type="project" value="InterPro"/>
</dbReference>
<dbReference type="PROSITE" id="PS50860">
    <property type="entry name" value="AA_TRNA_LIGASE_II_ALA"/>
    <property type="match status" value="1"/>
</dbReference>
<organism evidence="7">
    <name type="scientific">Amphora coffeiformis</name>
    <dbReference type="NCBI Taxonomy" id="265554"/>
    <lineage>
        <taxon>Eukaryota</taxon>
        <taxon>Sar</taxon>
        <taxon>Stramenopiles</taxon>
        <taxon>Ochrophyta</taxon>
        <taxon>Bacillariophyta</taxon>
        <taxon>Bacillariophyceae</taxon>
        <taxon>Bacillariophycidae</taxon>
        <taxon>Thalassiophysales</taxon>
        <taxon>Catenulaceae</taxon>
        <taxon>Amphora</taxon>
    </lineage>
</organism>
<dbReference type="GO" id="GO:0006419">
    <property type="term" value="P:alanyl-tRNA aminoacylation"/>
    <property type="evidence" value="ECO:0007669"/>
    <property type="project" value="InterPro"/>
</dbReference>
<dbReference type="InterPro" id="IPR018163">
    <property type="entry name" value="Thr/Ala-tRNA-synth_IIc_edit"/>
</dbReference>
<dbReference type="Gene3D" id="2.40.30.130">
    <property type="match status" value="1"/>
</dbReference>
<evidence type="ECO:0000313" key="7">
    <source>
        <dbReference type="EMBL" id="CAE0416492.1"/>
    </source>
</evidence>
<feature type="domain" description="Alanyl-transfer RNA synthetases family profile" evidence="6">
    <location>
        <begin position="1"/>
        <end position="253"/>
    </location>
</feature>
<feature type="region of interest" description="Disordered" evidence="5">
    <location>
        <begin position="1"/>
        <end position="22"/>
    </location>
</feature>
<dbReference type="Pfam" id="PF01411">
    <property type="entry name" value="tRNA-synt_2c"/>
    <property type="match status" value="1"/>
</dbReference>